<dbReference type="Proteomes" id="UP000050640">
    <property type="component" value="Unplaced"/>
</dbReference>
<protein>
    <submittedName>
        <fullName evidence="2">Ricin B-type lectin domain-containing protein</fullName>
    </submittedName>
</protein>
<dbReference type="WBParaSite" id="EEL_0000834501-mRNA-1">
    <property type="protein sequence ID" value="EEL_0000834501-mRNA-1"/>
    <property type="gene ID" value="EEL_0000834501"/>
</dbReference>
<reference evidence="2" key="1">
    <citation type="submission" date="2017-02" db="UniProtKB">
        <authorList>
            <consortium name="WormBaseParasite"/>
        </authorList>
    </citation>
    <scope>IDENTIFICATION</scope>
</reference>
<evidence type="ECO:0000313" key="1">
    <source>
        <dbReference type="Proteomes" id="UP000050640"/>
    </source>
</evidence>
<sequence>NAINNKSQLLYKLTLQYSCNCNKRRNKELQVNCSRINFVPDCFCNNVAYVQLKLVNSSKGQIAWKLKTNNKCITALPNGRGLVPARKTDTCLLSWQLPTSCQSWDKVENAKLLIVAKNIAKYIGKCNFKLAQIFRI</sequence>
<name>A0A0R3S122_9BILA</name>
<proteinExistence type="predicted"/>
<accession>A0A0R3S122</accession>
<evidence type="ECO:0000313" key="2">
    <source>
        <dbReference type="WBParaSite" id="EEL_0000834501-mRNA-1"/>
    </source>
</evidence>
<dbReference type="SUPFAM" id="SSF49354">
    <property type="entry name" value="PapD-like"/>
    <property type="match status" value="1"/>
</dbReference>
<keyword evidence="1" id="KW-1185">Reference proteome</keyword>
<dbReference type="AlphaFoldDB" id="A0A0R3S122"/>
<organism evidence="1 2">
    <name type="scientific">Elaeophora elaphi</name>
    <dbReference type="NCBI Taxonomy" id="1147741"/>
    <lineage>
        <taxon>Eukaryota</taxon>
        <taxon>Metazoa</taxon>
        <taxon>Ecdysozoa</taxon>
        <taxon>Nematoda</taxon>
        <taxon>Chromadorea</taxon>
        <taxon>Rhabditida</taxon>
        <taxon>Spirurina</taxon>
        <taxon>Spiruromorpha</taxon>
        <taxon>Filarioidea</taxon>
        <taxon>Onchocercidae</taxon>
        <taxon>Elaeophora</taxon>
    </lineage>
</organism>
<dbReference type="InterPro" id="IPR008962">
    <property type="entry name" value="PapD-like_sf"/>
</dbReference>